<dbReference type="AlphaFoldDB" id="A0A163J2J0"/>
<keyword evidence="3" id="KW-1185">Reference proteome</keyword>
<dbReference type="Proteomes" id="UP000078561">
    <property type="component" value="Unassembled WGS sequence"/>
</dbReference>
<dbReference type="EMBL" id="LT551273">
    <property type="protein sequence ID" value="SAL96775.1"/>
    <property type="molecule type" value="Genomic_DNA"/>
</dbReference>
<dbReference type="InterPro" id="IPR026960">
    <property type="entry name" value="RVT-Znf"/>
</dbReference>
<dbReference type="InParanoid" id="A0A163J2J0"/>
<accession>A0A163J2J0</accession>
<evidence type="ECO:0000313" key="2">
    <source>
        <dbReference type="EMBL" id="SAL96775.1"/>
    </source>
</evidence>
<dbReference type="OMA" id="KFEISIV"/>
<gene>
    <name evidence="2" type="primary">ABSGL_02199.1 scaffold 2846</name>
</gene>
<name>A0A163J2J0_ABSGL</name>
<organism evidence="2">
    <name type="scientific">Absidia glauca</name>
    <name type="common">Pin mould</name>
    <dbReference type="NCBI Taxonomy" id="4829"/>
    <lineage>
        <taxon>Eukaryota</taxon>
        <taxon>Fungi</taxon>
        <taxon>Fungi incertae sedis</taxon>
        <taxon>Mucoromycota</taxon>
        <taxon>Mucoromycotina</taxon>
        <taxon>Mucoromycetes</taxon>
        <taxon>Mucorales</taxon>
        <taxon>Cunninghamellaceae</taxon>
        <taxon>Absidia</taxon>
    </lineage>
</organism>
<feature type="domain" description="Reverse transcriptase zinc-binding" evidence="1">
    <location>
        <begin position="205"/>
        <end position="269"/>
    </location>
</feature>
<reference evidence="2" key="1">
    <citation type="submission" date="2016-04" db="EMBL/GenBank/DDBJ databases">
        <authorList>
            <person name="Evans L.H."/>
            <person name="Alamgir A."/>
            <person name="Owens N."/>
            <person name="Weber N.D."/>
            <person name="Virtaneva K."/>
            <person name="Barbian K."/>
            <person name="Babar A."/>
            <person name="Rosenke K."/>
        </authorList>
    </citation>
    <scope>NUCLEOTIDE SEQUENCE [LARGE SCALE GENOMIC DNA]</scope>
    <source>
        <strain evidence="2">CBS 101.48</strain>
    </source>
</reference>
<evidence type="ECO:0000313" key="3">
    <source>
        <dbReference type="Proteomes" id="UP000078561"/>
    </source>
</evidence>
<dbReference type="Pfam" id="PF13966">
    <property type="entry name" value="zf-RVT"/>
    <property type="match status" value="1"/>
</dbReference>
<sequence>MCQPVANGGLGVLDPRTQQRTMQIRWLLPILDADRQGSFISTLPLHHLSLFPGAAPDPRQMLLFPEYCRDPLQEGLRSSRLWFAAFEAIPIVLDFCHHLRSTSQVLFTYDSLQGSIRLSVPHEISALPRLALVELYRDILARRIDLQPWLWTIIGCPFDPLSPCSYDPVVTRWLAAPFWTGSVSKTFRAYQLPGCLPPYRFPLSMIKSFWSAPMDPRSRTVWYKILSNKLPLQHLLAKMHPKDPRCVLCQAPEDAAHFIYLCPKKLLVWESVLATHLPMLFLQLQNYLDFLLHLRHPPGHFPLRRTLTLFSVIINNIWRSHWNFKINDVPFTPHTIIQIINRQFRSFPLF</sequence>
<proteinExistence type="predicted"/>
<protein>
    <recommendedName>
        <fullName evidence="1">Reverse transcriptase zinc-binding domain-containing protein</fullName>
    </recommendedName>
</protein>
<evidence type="ECO:0000259" key="1">
    <source>
        <dbReference type="Pfam" id="PF13966"/>
    </source>
</evidence>
<dbReference type="OrthoDB" id="2273311at2759"/>